<keyword evidence="5" id="KW-0539">Nucleus</keyword>
<evidence type="ECO:0000256" key="3">
    <source>
        <dbReference type="ARBA" id="ARBA00022552"/>
    </source>
</evidence>
<dbReference type="GO" id="GO:0016075">
    <property type="term" value="P:rRNA catabolic process"/>
    <property type="evidence" value="ECO:0007669"/>
    <property type="project" value="TreeGrafter"/>
</dbReference>
<dbReference type="GO" id="GO:0000177">
    <property type="term" value="C:cytoplasmic exosome (RNase complex)"/>
    <property type="evidence" value="ECO:0007669"/>
    <property type="project" value="TreeGrafter"/>
</dbReference>
<dbReference type="InterPro" id="IPR001247">
    <property type="entry name" value="ExoRNase_PH_dom1"/>
</dbReference>
<dbReference type="SUPFAM" id="SSF55666">
    <property type="entry name" value="Ribonuclease PH domain 2-like"/>
    <property type="match status" value="1"/>
</dbReference>
<sequence length="158" mass="17223">HKSPSLKFEKGLLVQADGSAKFSMNNTSVICSAYGPIEAKPQEEILDKACIEVTFAPDVGLIVALIDAGIPIFQIITASSCCIMDDNSIVLCPTNKQKTIAKSFHTFVFSRNESDSPVYINSLGTFDLSEFESSQAACREHCTKIYSFLVQKLESSSL</sequence>
<keyword evidence="8" id="KW-1185">Reference proteome</keyword>
<name>A0A2T9Z218_9FUNG</name>
<feature type="domain" description="Exoribonuclease phosphorolytic" evidence="6">
    <location>
        <begin position="6"/>
        <end position="54"/>
    </location>
</feature>
<dbReference type="GO" id="GO:0000176">
    <property type="term" value="C:nuclear exosome (RNase complex)"/>
    <property type="evidence" value="ECO:0007669"/>
    <property type="project" value="TreeGrafter"/>
</dbReference>
<dbReference type="GO" id="GO:0034475">
    <property type="term" value="P:U4 snRNA 3'-end processing"/>
    <property type="evidence" value="ECO:0007669"/>
    <property type="project" value="TreeGrafter"/>
</dbReference>
<dbReference type="InterPro" id="IPR036345">
    <property type="entry name" value="ExoRNase_PH_dom2_sf"/>
</dbReference>
<proteinExistence type="inferred from homology"/>
<dbReference type="GO" id="GO:0071028">
    <property type="term" value="P:nuclear mRNA surveillance"/>
    <property type="evidence" value="ECO:0007669"/>
    <property type="project" value="TreeGrafter"/>
</dbReference>
<dbReference type="OrthoDB" id="27298at2759"/>
<dbReference type="AlphaFoldDB" id="A0A2T9Z218"/>
<accession>A0A2T9Z218</accession>
<dbReference type="PANTHER" id="PTHR11953:SF1">
    <property type="entry name" value="EXOSOME COMPLEX COMPONENT RRP46"/>
    <property type="match status" value="1"/>
</dbReference>
<dbReference type="InterPro" id="IPR050080">
    <property type="entry name" value="RNase_PH"/>
</dbReference>
<comment type="caution">
    <text evidence="7">The sequence shown here is derived from an EMBL/GenBank/DDBJ whole genome shotgun (WGS) entry which is preliminary data.</text>
</comment>
<dbReference type="Pfam" id="PF01138">
    <property type="entry name" value="RNase_PH"/>
    <property type="match status" value="1"/>
</dbReference>
<reference evidence="7 8" key="1">
    <citation type="journal article" date="2018" name="MBio">
        <title>Comparative Genomics Reveals the Core Gene Toolbox for the Fungus-Insect Symbiosis.</title>
        <authorList>
            <person name="Wang Y."/>
            <person name="Stata M."/>
            <person name="Wang W."/>
            <person name="Stajich J.E."/>
            <person name="White M.M."/>
            <person name="Moncalvo J.M."/>
        </authorList>
    </citation>
    <scope>NUCLEOTIDE SEQUENCE [LARGE SCALE GENOMIC DNA]</scope>
    <source>
        <strain evidence="7 8">SC-DP-2</strain>
    </source>
</reference>
<keyword evidence="4" id="KW-0271">Exosome</keyword>
<gene>
    <name evidence="7" type="ORF">BB560_005637</name>
</gene>
<dbReference type="SUPFAM" id="SSF54211">
    <property type="entry name" value="Ribosomal protein S5 domain 2-like"/>
    <property type="match status" value="1"/>
</dbReference>
<evidence type="ECO:0000313" key="7">
    <source>
        <dbReference type="EMBL" id="PVU98633.1"/>
    </source>
</evidence>
<evidence type="ECO:0000259" key="6">
    <source>
        <dbReference type="Pfam" id="PF01138"/>
    </source>
</evidence>
<keyword evidence="3" id="KW-0698">rRNA processing</keyword>
<comment type="similarity">
    <text evidence="2">Belongs to the RNase PH family.</text>
</comment>
<dbReference type="GO" id="GO:0071051">
    <property type="term" value="P:poly(A)-dependent snoRNA 3'-end processing"/>
    <property type="evidence" value="ECO:0007669"/>
    <property type="project" value="TreeGrafter"/>
</dbReference>
<evidence type="ECO:0000313" key="8">
    <source>
        <dbReference type="Proteomes" id="UP000245609"/>
    </source>
</evidence>
<dbReference type="EMBL" id="MBFS01002359">
    <property type="protein sequence ID" value="PVU98633.1"/>
    <property type="molecule type" value="Genomic_DNA"/>
</dbReference>
<evidence type="ECO:0000256" key="1">
    <source>
        <dbReference type="ARBA" id="ARBA00004123"/>
    </source>
</evidence>
<evidence type="ECO:0000256" key="2">
    <source>
        <dbReference type="ARBA" id="ARBA00006678"/>
    </source>
</evidence>
<dbReference type="GO" id="GO:0005730">
    <property type="term" value="C:nucleolus"/>
    <property type="evidence" value="ECO:0007669"/>
    <property type="project" value="TreeGrafter"/>
</dbReference>
<evidence type="ECO:0000256" key="4">
    <source>
        <dbReference type="ARBA" id="ARBA00022835"/>
    </source>
</evidence>
<evidence type="ECO:0000256" key="5">
    <source>
        <dbReference type="ARBA" id="ARBA00023242"/>
    </source>
</evidence>
<dbReference type="Proteomes" id="UP000245609">
    <property type="component" value="Unassembled WGS sequence"/>
</dbReference>
<protein>
    <recommendedName>
        <fullName evidence="6">Exoribonuclease phosphorolytic domain-containing protein</fullName>
    </recommendedName>
</protein>
<dbReference type="InterPro" id="IPR027408">
    <property type="entry name" value="PNPase/RNase_PH_dom_sf"/>
</dbReference>
<dbReference type="InterPro" id="IPR020568">
    <property type="entry name" value="Ribosomal_Su5_D2-typ_SF"/>
</dbReference>
<dbReference type="STRING" id="133381.A0A2T9Z218"/>
<dbReference type="GO" id="GO:0003723">
    <property type="term" value="F:RNA binding"/>
    <property type="evidence" value="ECO:0007669"/>
    <property type="project" value="TreeGrafter"/>
</dbReference>
<dbReference type="GO" id="GO:0006364">
    <property type="term" value="P:rRNA processing"/>
    <property type="evidence" value="ECO:0007669"/>
    <property type="project" value="UniProtKB-KW"/>
</dbReference>
<dbReference type="PANTHER" id="PTHR11953">
    <property type="entry name" value="EXOSOME COMPLEX COMPONENT"/>
    <property type="match status" value="1"/>
</dbReference>
<feature type="non-terminal residue" evidence="7">
    <location>
        <position position="1"/>
    </location>
</feature>
<organism evidence="7 8">
    <name type="scientific">Smittium megazygosporum</name>
    <dbReference type="NCBI Taxonomy" id="133381"/>
    <lineage>
        <taxon>Eukaryota</taxon>
        <taxon>Fungi</taxon>
        <taxon>Fungi incertae sedis</taxon>
        <taxon>Zoopagomycota</taxon>
        <taxon>Kickxellomycotina</taxon>
        <taxon>Harpellomycetes</taxon>
        <taxon>Harpellales</taxon>
        <taxon>Legeriomycetaceae</taxon>
        <taxon>Smittium</taxon>
    </lineage>
</organism>
<dbReference type="Gene3D" id="3.30.230.70">
    <property type="entry name" value="GHMP Kinase, N-terminal domain"/>
    <property type="match status" value="2"/>
</dbReference>
<comment type="subcellular location">
    <subcellularLocation>
        <location evidence="1">Nucleus</location>
    </subcellularLocation>
</comment>